<evidence type="ECO:0000259" key="5">
    <source>
        <dbReference type="PROSITE" id="PS50915"/>
    </source>
</evidence>
<dbReference type="Proteomes" id="UP001497525">
    <property type="component" value="Unassembled WGS sequence"/>
</dbReference>
<feature type="region of interest" description="Disordered" evidence="3">
    <location>
        <begin position="160"/>
        <end position="194"/>
    </location>
</feature>
<dbReference type="PROSITE" id="PS50915">
    <property type="entry name" value="CRYSTALLIN_BETA_GAMMA"/>
    <property type="match status" value="1"/>
</dbReference>
<evidence type="ECO:0000313" key="7">
    <source>
        <dbReference type="Proteomes" id="UP001497525"/>
    </source>
</evidence>
<feature type="chain" id="PRO_5043988131" description="Beta/gamma crystallin 'Greek key' domain-containing protein" evidence="4">
    <location>
        <begin position="22"/>
        <end position="194"/>
    </location>
</feature>
<dbReference type="SUPFAM" id="SSF49695">
    <property type="entry name" value="gamma-Crystallin-like"/>
    <property type="match status" value="1"/>
</dbReference>
<protein>
    <recommendedName>
        <fullName evidence="5">Beta/gamma crystallin 'Greek key' domain-containing protein</fullName>
    </recommendedName>
</protein>
<feature type="domain" description="Beta/gamma crystallin 'Greek key'" evidence="5">
    <location>
        <begin position="79"/>
        <end position="120"/>
    </location>
</feature>
<evidence type="ECO:0000256" key="2">
    <source>
        <dbReference type="ARBA" id="ARBA00022737"/>
    </source>
</evidence>
<evidence type="ECO:0000313" key="6">
    <source>
        <dbReference type="EMBL" id="CAL5136385.1"/>
    </source>
</evidence>
<comment type="similarity">
    <text evidence="1">Belongs to the beta/gamma-crystallin family.</text>
</comment>
<dbReference type="InterPro" id="IPR001064">
    <property type="entry name" value="Beta/gamma_crystallin"/>
</dbReference>
<comment type="caution">
    <text evidence="6">The sequence shown here is derived from an EMBL/GenBank/DDBJ whole genome shotgun (WGS) entry which is preliminary data.</text>
</comment>
<keyword evidence="4" id="KW-0732">Signal</keyword>
<feature type="compositionally biased region" description="Polar residues" evidence="3">
    <location>
        <begin position="178"/>
        <end position="194"/>
    </location>
</feature>
<evidence type="ECO:0000256" key="4">
    <source>
        <dbReference type="SAM" id="SignalP"/>
    </source>
</evidence>
<dbReference type="Pfam" id="PF18258">
    <property type="entry name" value="IL4_i_Ig"/>
    <property type="match status" value="1"/>
</dbReference>
<gene>
    <name evidence="6" type="ORF">CDAUBV1_LOCUS10479</name>
</gene>
<dbReference type="InterPro" id="IPR011024">
    <property type="entry name" value="G_crystallin-like"/>
</dbReference>
<organism evidence="6 7">
    <name type="scientific">Calicophoron daubneyi</name>
    <name type="common">Rumen fluke</name>
    <name type="synonym">Paramphistomum daubneyi</name>
    <dbReference type="NCBI Taxonomy" id="300641"/>
    <lineage>
        <taxon>Eukaryota</taxon>
        <taxon>Metazoa</taxon>
        <taxon>Spiralia</taxon>
        <taxon>Lophotrochozoa</taxon>
        <taxon>Platyhelminthes</taxon>
        <taxon>Trematoda</taxon>
        <taxon>Digenea</taxon>
        <taxon>Plagiorchiida</taxon>
        <taxon>Pronocephalata</taxon>
        <taxon>Paramphistomoidea</taxon>
        <taxon>Paramphistomidae</taxon>
        <taxon>Calicophoron</taxon>
    </lineage>
</organism>
<dbReference type="InterPro" id="IPR041305">
    <property type="entry name" value="IL4_i_Ig"/>
</dbReference>
<proteinExistence type="inferred from homology"/>
<name>A0AAV2TGX2_CALDB</name>
<dbReference type="AlphaFoldDB" id="A0AAV2TGX2"/>
<dbReference type="EMBL" id="CAXLJL010000312">
    <property type="protein sequence ID" value="CAL5136385.1"/>
    <property type="molecule type" value="Genomic_DNA"/>
</dbReference>
<keyword evidence="2" id="KW-0677">Repeat</keyword>
<evidence type="ECO:0000256" key="1">
    <source>
        <dbReference type="ARBA" id="ARBA00009646"/>
    </source>
</evidence>
<feature type="signal peptide" evidence="4">
    <location>
        <begin position="1"/>
        <end position="21"/>
    </location>
</feature>
<dbReference type="Gene3D" id="2.60.20.10">
    <property type="entry name" value="Crystallins"/>
    <property type="match status" value="1"/>
</dbReference>
<evidence type="ECO:0000256" key="3">
    <source>
        <dbReference type="SAM" id="MobiDB-lite"/>
    </source>
</evidence>
<sequence>MLFSAAFFLLILAIGTPQVMGPFPNRPCCQSDCLRLYKGPNKTGEWSDICTSNELLTLCNMFQTESACAPNDEFGMNSKIWLLFERPYFNGRYLMLRPGACVNSLSRTGLRTVGSVLVCEQEFTNVICRIPPRPWRPYPASAEQAVSELSQTVGFGRNFAMAPPANRRPEEEPEGKFSRTTLDALQQGSLNRNA</sequence>
<reference evidence="6" key="1">
    <citation type="submission" date="2024-06" db="EMBL/GenBank/DDBJ databases">
        <authorList>
            <person name="Liu X."/>
            <person name="Lenzi L."/>
            <person name="Haldenby T S."/>
            <person name="Uol C."/>
        </authorList>
    </citation>
    <scope>NUCLEOTIDE SEQUENCE</scope>
</reference>
<feature type="compositionally biased region" description="Basic and acidic residues" evidence="3">
    <location>
        <begin position="167"/>
        <end position="177"/>
    </location>
</feature>
<accession>A0AAV2TGX2</accession>